<dbReference type="AlphaFoldDB" id="A0ABD1Y869"/>
<feature type="compositionally biased region" description="Basic and acidic residues" evidence="1">
    <location>
        <begin position="240"/>
        <end position="252"/>
    </location>
</feature>
<feature type="compositionally biased region" description="Polar residues" evidence="1">
    <location>
        <begin position="72"/>
        <end position="86"/>
    </location>
</feature>
<comment type="caution">
    <text evidence="2">The sequence shown here is derived from an EMBL/GenBank/DDBJ whole genome shotgun (WGS) entry which is preliminary data.</text>
</comment>
<dbReference type="EMBL" id="JBHFFA010000006">
    <property type="protein sequence ID" value="KAL2621559.1"/>
    <property type="molecule type" value="Genomic_DNA"/>
</dbReference>
<evidence type="ECO:0000313" key="2">
    <source>
        <dbReference type="EMBL" id="KAL2621559.1"/>
    </source>
</evidence>
<feature type="region of interest" description="Disordered" evidence="1">
    <location>
        <begin position="1"/>
        <end position="267"/>
    </location>
</feature>
<dbReference type="Proteomes" id="UP001605036">
    <property type="component" value="Unassembled WGS sequence"/>
</dbReference>
<organism evidence="2 3">
    <name type="scientific">Riccia fluitans</name>
    <dbReference type="NCBI Taxonomy" id="41844"/>
    <lineage>
        <taxon>Eukaryota</taxon>
        <taxon>Viridiplantae</taxon>
        <taxon>Streptophyta</taxon>
        <taxon>Embryophyta</taxon>
        <taxon>Marchantiophyta</taxon>
        <taxon>Marchantiopsida</taxon>
        <taxon>Marchantiidae</taxon>
        <taxon>Marchantiales</taxon>
        <taxon>Ricciaceae</taxon>
        <taxon>Riccia</taxon>
    </lineage>
</organism>
<proteinExistence type="predicted"/>
<dbReference type="Gene3D" id="6.10.140.1430">
    <property type="match status" value="1"/>
</dbReference>
<sequence>MAQVFEDKGTKEGQLPSIRDVDPLHEVKDQIESGVGTIKSDPLFEGAKRTEELPDTRVGETLLTDDAHKLESTTSMETDQPSNPSSGGVVKSDVAETFADEYKGNQLQQADAGSSGEYESHGNQDEEFRGMKFKKLSGAGIPRGKPHYRISANHGNRGLGHNSSIQTGGDGNNGVSGLRGSSRGGIARTGSGLARTGSGIPQGSSEFKDFSAALVDSEKADSPVPPSSDPVEKQGTGESFSEKATKTEDAAGEKLSSAGETISENMRTAKDTVADKATAAKDLVVEKAGEFKTGFVETLKDQLLPVKDNAGGSGKLAVESGAE</sequence>
<feature type="compositionally biased region" description="Basic and acidic residues" evidence="1">
    <location>
        <begin position="19"/>
        <end position="31"/>
    </location>
</feature>
<gene>
    <name evidence="2" type="ORF">R1flu_001764</name>
</gene>
<evidence type="ECO:0000256" key="1">
    <source>
        <dbReference type="SAM" id="MobiDB-lite"/>
    </source>
</evidence>
<feature type="compositionally biased region" description="Basic and acidic residues" evidence="1">
    <location>
        <begin position="46"/>
        <end position="58"/>
    </location>
</feature>
<feature type="compositionally biased region" description="Low complexity" evidence="1">
    <location>
        <begin position="175"/>
        <end position="185"/>
    </location>
</feature>
<name>A0ABD1Y869_9MARC</name>
<protein>
    <submittedName>
        <fullName evidence="2">Uncharacterized protein</fullName>
    </submittedName>
</protein>
<accession>A0ABD1Y869</accession>
<keyword evidence="3" id="KW-1185">Reference proteome</keyword>
<feature type="compositionally biased region" description="Basic and acidic residues" evidence="1">
    <location>
        <begin position="118"/>
        <end position="130"/>
    </location>
</feature>
<reference evidence="2 3" key="1">
    <citation type="submission" date="2024-09" db="EMBL/GenBank/DDBJ databases">
        <title>Chromosome-scale assembly of Riccia fluitans.</title>
        <authorList>
            <person name="Paukszto L."/>
            <person name="Sawicki J."/>
            <person name="Karawczyk K."/>
            <person name="Piernik-Szablinska J."/>
            <person name="Szczecinska M."/>
            <person name="Mazdziarz M."/>
        </authorList>
    </citation>
    <scope>NUCLEOTIDE SEQUENCE [LARGE SCALE GENOMIC DNA]</scope>
    <source>
        <strain evidence="2">Rf_01</strain>
        <tissue evidence="2">Aerial parts of the thallus</tissue>
    </source>
</reference>
<evidence type="ECO:0000313" key="3">
    <source>
        <dbReference type="Proteomes" id="UP001605036"/>
    </source>
</evidence>
<feature type="compositionally biased region" description="Basic and acidic residues" evidence="1">
    <location>
        <begin position="1"/>
        <end position="11"/>
    </location>
</feature>